<accession>A0A9W9CAV3</accession>
<reference evidence="2" key="1">
    <citation type="submission" date="2022-10" db="EMBL/GenBank/DDBJ databases">
        <title>Tapping the CABI collections for fungal endophytes: first genome assemblies for Collariella, Neodidymelliopsis, Ascochyta clinopodiicola, Didymella pomorum, Didymosphaeria variabile, Neocosmospora piperis and Neocucurbitaria cava.</title>
        <authorList>
            <person name="Hill R."/>
        </authorList>
    </citation>
    <scope>NUCLEOTIDE SEQUENCE</scope>
    <source>
        <strain evidence="2">IMI 356815</strain>
    </source>
</reference>
<dbReference type="Proteomes" id="UP001140513">
    <property type="component" value="Unassembled WGS sequence"/>
</dbReference>
<evidence type="ECO:0000313" key="2">
    <source>
        <dbReference type="EMBL" id="KAJ4354111.1"/>
    </source>
</evidence>
<organism evidence="2 3">
    <name type="scientific">Didymosphaeria variabile</name>
    <dbReference type="NCBI Taxonomy" id="1932322"/>
    <lineage>
        <taxon>Eukaryota</taxon>
        <taxon>Fungi</taxon>
        <taxon>Dikarya</taxon>
        <taxon>Ascomycota</taxon>
        <taxon>Pezizomycotina</taxon>
        <taxon>Dothideomycetes</taxon>
        <taxon>Pleosporomycetidae</taxon>
        <taxon>Pleosporales</taxon>
        <taxon>Massarineae</taxon>
        <taxon>Didymosphaeriaceae</taxon>
        <taxon>Didymosphaeria</taxon>
    </lineage>
</organism>
<evidence type="ECO:0000256" key="1">
    <source>
        <dbReference type="SAM" id="Phobius"/>
    </source>
</evidence>
<dbReference type="RefSeq" id="XP_056071885.1">
    <property type="nucleotide sequence ID" value="XM_056214618.1"/>
</dbReference>
<comment type="caution">
    <text evidence="2">The sequence shown here is derived from an EMBL/GenBank/DDBJ whole genome shotgun (WGS) entry which is preliminary data.</text>
</comment>
<sequence length="114" mass="12768">MTTVLNMRAFPVASELFSSLSTRPGSKTSLPIPRSTKSSALLEMLGILVCFIAGLYIAIRLYDCAFGLLDAQLPKAFTACFAAAYMFQLFVGWLEIRAEQRWTEMMRKEQSDSQ</sequence>
<dbReference type="OrthoDB" id="3764650at2759"/>
<proteinExistence type="predicted"/>
<keyword evidence="3" id="KW-1185">Reference proteome</keyword>
<keyword evidence="1" id="KW-0472">Membrane</keyword>
<name>A0A9W9CAV3_9PLEO</name>
<keyword evidence="1" id="KW-0812">Transmembrane</keyword>
<gene>
    <name evidence="2" type="ORF">N0V89_005844</name>
</gene>
<dbReference type="AlphaFoldDB" id="A0A9W9CAV3"/>
<protein>
    <submittedName>
        <fullName evidence="2">Uncharacterized protein</fullName>
    </submittedName>
</protein>
<evidence type="ECO:0000313" key="3">
    <source>
        <dbReference type="Proteomes" id="UP001140513"/>
    </source>
</evidence>
<dbReference type="EMBL" id="JAPEUX010000004">
    <property type="protein sequence ID" value="KAJ4354111.1"/>
    <property type="molecule type" value="Genomic_DNA"/>
</dbReference>
<feature type="transmembrane region" description="Helical" evidence="1">
    <location>
        <begin position="76"/>
        <end position="96"/>
    </location>
</feature>
<keyword evidence="1" id="KW-1133">Transmembrane helix</keyword>
<dbReference type="GeneID" id="80909374"/>
<feature type="transmembrane region" description="Helical" evidence="1">
    <location>
        <begin position="40"/>
        <end position="61"/>
    </location>
</feature>